<protein>
    <submittedName>
        <fullName evidence="1">Uncharacterized protein</fullName>
    </submittedName>
</protein>
<organism evidence="1">
    <name type="scientific">marine sediment metagenome</name>
    <dbReference type="NCBI Taxonomy" id="412755"/>
    <lineage>
        <taxon>unclassified sequences</taxon>
        <taxon>metagenomes</taxon>
        <taxon>ecological metagenomes</taxon>
    </lineage>
</organism>
<comment type="caution">
    <text evidence="1">The sequence shown here is derived from an EMBL/GenBank/DDBJ whole genome shotgun (WGS) entry which is preliminary data.</text>
</comment>
<reference evidence="1" key="1">
    <citation type="journal article" date="2015" name="Nature">
        <title>Complex archaea that bridge the gap between prokaryotes and eukaryotes.</title>
        <authorList>
            <person name="Spang A."/>
            <person name="Saw J.H."/>
            <person name="Jorgensen S.L."/>
            <person name="Zaremba-Niedzwiedzka K."/>
            <person name="Martijn J."/>
            <person name="Lind A.E."/>
            <person name="van Eijk R."/>
            <person name="Schleper C."/>
            <person name="Guy L."/>
            <person name="Ettema T.J."/>
        </authorList>
    </citation>
    <scope>NUCLEOTIDE SEQUENCE</scope>
</reference>
<proteinExistence type="predicted"/>
<dbReference type="EMBL" id="LAZR01000330">
    <property type="protein sequence ID" value="KKN74221.1"/>
    <property type="molecule type" value="Genomic_DNA"/>
</dbReference>
<name>A0A0F9VL33_9ZZZZ</name>
<gene>
    <name evidence="1" type="ORF">LCGC14_0393070</name>
</gene>
<accession>A0A0F9VL33</accession>
<sequence>MEVAELIEILKTFKPKQEVRVYKDFPYGVRRAVPASPHRVTDANTLDREERGLPRFILISSL</sequence>
<dbReference type="AlphaFoldDB" id="A0A0F9VL33"/>
<evidence type="ECO:0000313" key="1">
    <source>
        <dbReference type="EMBL" id="KKN74221.1"/>
    </source>
</evidence>